<dbReference type="AlphaFoldDB" id="S9ZAK7"/>
<sequence>MKVFDLYLGRVVAMPECVEAGRFRLMKPAVLNERLQLGQGEVLLSDGGERCAIGATLHTFVDHRYPALPSVDDSQEAQRSIVCRALELLAARAAEGNEALPSPLLPAEMVAVLELNKLDEALREIIDRGHLDEIVRRPRYSMKYESEVVEVSRVRRTAPGALERLAARSEDWHRRTITGVLPKRLLALLSDDDWGIYENKVFVRLLDRLEQYLRLRLAETEELSRVFEDALNLDATEGLDYRLRKGLCQLWGEATESSGSVTKSVIDEAKYAIEVLRSAKRKIGLLRHSDLYSKVPRSARVPTELRHTNILNHDQHYRHLKTLWHLHQKCIGPTTHTPEEVFRANQRELDQFCRYLQMMIRRVLRDIAQVVPAGTSADFSFAGSAGSLVAGKGEIALRVGGRELVFIPVLGAVPHVAPLKADGSGRLIVSRISTVDIGDFTGFESFAEGRVFSINPMDFYGEEKIRLLVERFLWSPVFTSYGVHVDRVPSEPLGWLAQHRIGRVERGSWRLLSPLTDGERALLEGWLPRAALNVDTREQISATVQQLAALGACRHCGSSASFAPREGAFKANCSSCNTEWGIYSTAARRMARMTTSDGACQDFSRFGSWCIEFGL</sequence>
<reference evidence="1 2" key="1">
    <citation type="submission" date="2013-06" db="EMBL/GenBank/DDBJ databases">
        <title>Draft genome sequence of Thauera terpenica.</title>
        <authorList>
            <person name="Liu B."/>
            <person name="Frostegard A.H."/>
            <person name="Shapleigh J.P."/>
        </authorList>
    </citation>
    <scope>NUCLEOTIDE SEQUENCE [LARGE SCALE GENOMIC DNA]</scope>
    <source>
        <strain evidence="1 2">58Eu</strain>
    </source>
</reference>
<dbReference type="PATRIC" id="fig|1348657.5.peg.3213"/>
<protein>
    <recommendedName>
        <fullName evidence="3">DUF2357 domain-containing protein</fullName>
    </recommendedName>
</protein>
<proteinExistence type="predicted"/>
<comment type="caution">
    <text evidence="1">The sequence shown here is derived from an EMBL/GenBank/DDBJ whole genome shotgun (WGS) entry which is preliminary data.</text>
</comment>
<evidence type="ECO:0000313" key="2">
    <source>
        <dbReference type="Proteomes" id="UP000015455"/>
    </source>
</evidence>
<accession>S9ZAK7</accession>
<dbReference type="EMBL" id="ATJV01000090">
    <property type="protein sequence ID" value="EPZ14310.1"/>
    <property type="molecule type" value="Genomic_DNA"/>
</dbReference>
<dbReference type="Proteomes" id="UP000015455">
    <property type="component" value="Unassembled WGS sequence"/>
</dbReference>
<dbReference type="OrthoDB" id="8884239at2"/>
<dbReference type="STRING" id="1348657.M622_19005"/>
<dbReference type="RefSeq" id="WP_021250612.1">
    <property type="nucleotide sequence ID" value="NZ_ATJV01000090.1"/>
</dbReference>
<dbReference type="eggNOG" id="ENOG502ZAU9">
    <property type="taxonomic scope" value="Bacteria"/>
</dbReference>
<organism evidence="1 2">
    <name type="scientific">Thauera terpenica 58Eu</name>
    <dbReference type="NCBI Taxonomy" id="1348657"/>
    <lineage>
        <taxon>Bacteria</taxon>
        <taxon>Pseudomonadati</taxon>
        <taxon>Pseudomonadota</taxon>
        <taxon>Betaproteobacteria</taxon>
        <taxon>Rhodocyclales</taxon>
        <taxon>Zoogloeaceae</taxon>
        <taxon>Thauera</taxon>
    </lineage>
</organism>
<evidence type="ECO:0008006" key="3">
    <source>
        <dbReference type="Google" id="ProtNLM"/>
    </source>
</evidence>
<gene>
    <name evidence="1" type="ORF">M622_19005</name>
</gene>
<name>S9ZAK7_9RHOO</name>
<evidence type="ECO:0000313" key="1">
    <source>
        <dbReference type="EMBL" id="EPZ14310.1"/>
    </source>
</evidence>
<keyword evidence="2" id="KW-1185">Reference proteome</keyword>